<dbReference type="Proteomes" id="UP000593573">
    <property type="component" value="Unassembled WGS sequence"/>
</dbReference>
<proteinExistence type="predicted"/>
<accession>A0A7J8UCJ8</accession>
<dbReference type="OrthoDB" id="1001609at2759"/>
<protein>
    <submittedName>
        <fullName evidence="1">Uncharacterized protein</fullName>
    </submittedName>
</protein>
<name>A0A7J8UCJ8_9ROSI</name>
<organism evidence="1 2">
    <name type="scientific">Gossypium klotzschianum</name>
    <dbReference type="NCBI Taxonomy" id="34286"/>
    <lineage>
        <taxon>Eukaryota</taxon>
        <taxon>Viridiplantae</taxon>
        <taxon>Streptophyta</taxon>
        <taxon>Embryophyta</taxon>
        <taxon>Tracheophyta</taxon>
        <taxon>Spermatophyta</taxon>
        <taxon>Magnoliopsida</taxon>
        <taxon>eudicotyledons</taxon>
        <taxon>Gunneridae</taxon>
        <taxon>Pentapetalae</taxon>
        <taxon>rosids</taxon>
        <taxon>malvids</taxon>
        <taxon>Malvales</taxon>
        <taxon>Malvaceae</taxon>
        <taxon>Malvoideae</taxon>
        <taxon>Gossypium</taxon>
    </lineage>
</organism>
<keyword evidence="2" id="KW-1185">Reference proteome</keyword>
<dbReference type="AlphaFoldDB" id="A0A7J8UCJ8"/>
<sequence length="49" mass="5748">MDRLMAMEVGNAIGEVLAIDWRDRDGGWTEYMRLRVIIDVHKPLLRVVH</sequence>
<comment type="caution">
    <text evidence="1">The sequence shown here is derived from an EMBL/GenBank/DDBJ whole genome shotgun (WGS) entry which is preliminary data.</text>
</comment>
<gene>
    <name evidence="1" type="ORF">Goklo_015817</name>
</gene>
<reference evidence="1 2" key="1">
    <citation type="journal article" date="2019" name="Genome Biol. Evol.">
        <title>Insights into the evolution of the New World diploid cottons (Gossypium, subgenus Houzingenia) based on genome sequencing.</title>
        <authorList>
            <person name="Grover C.E."/>
            <person name="Arick M.A. 2nd"/>
            <person name="Thrash A."/>
            <person name="Conover J.L."/>
            <person name="Sanders W.S."/>
            <person name="Peterson D.G."/>
            <person name="Frelichowski J.E."/>
            <person name="Scheffler J.A."/>
            <person name="Scheffler B.E."/>
            <person name="Wendel J.F."/>
        </authorList>
    </citation>
    <scope>NUCLEOTIDE SEQUENCE [LARGE SCALE GENOMIC DNA]</scope>
    <source>
        <strain evidence="1">57</strain>
        <tissue evidence="1">Leaf</tissue>
    </source>
</reference>
<evidence type="ECO:0000313" key="1">
    <source>
        <dbReference type="EMBL" id="MBA0648029.1"/>
    </source>
</evidence>
<evidence type="ECO:0000313" key="2">
    <source>
        <dbReference type="Proteomes" id="UP000593573"/>
    </source>
</evidence>
<dbReference type="EMBL" id="JABFAB010000005">
    <property type="protein sequence ID" value="MBA0648029.1"/>
    <property type="molecule type" value="Genomic_DNA"/>
</dbReference>